<dbReference type="OrthoDB" id="532630at2759"/>
<comment type="caution">
    <text evidence="5">The sequence shown here is derived from an EMBL/GenBank/DDBJ whole genome shotgun (WGS) entry which is preliminary data.</text>
</comment>
<keyword evidence="4" id="KW-0999">Mitochondrion inner membrane</keyword>
<dbReference type="GO" id="GO:0005743">
    <property type="term" value="C:mitochondrial inner membrane"/>
    <property type="evidence" value="ECO:0007669"/>
    <property type="project" value="UniProtKB-SubCell"/>
</dbReference>
<dbReference type="Pfam" id="PF08583">
    <property type="entry name" value="Cmc1"/>
    <property type="match status" value="1"/>
</dbReference>
<reference evidence="5 6" key="1">
    <citation type="submission" date="2017-04" db="EMBL/GenBank/DDBJ databases">
        <title>Draft genome sequence of Tuber borchii Vittad., a whitish edible truffle.</title>
        <authorList>
            <consortium name="DOE Joint Genome Institute"/>
            <person name="Murat C."/>
            <person name="Kuo A."/>
            <person name="Barry K.W."/>
            <person name="Clum A."/>
            <person name="Dockter R.B."/>
            <person name="Fauchery L."/>
            <person name="Iotti M."/>
            <person name="Kohler A."/>
            <person name="Labutti K."/>
            <person name="Lindquist E.A."/>
            <person name="Lipzen A."/>
            <person name="Ohm R.A."/>
            <person name="Wang M."/>
            <person name="Grigoriev I.V."/>
            <person name="Zambonelli A."/>
            <person name="Martin F.M."/>
        </authorList>
    </citation>
    <scope>NUCLEOTIDE SEQUENCE [LARGE SCALE GENOMIC DNA]</scope>
    <source>
        <strain evidence="5 6">Tbo3840</strain>
    </source>
</reference>
<accession>A0A2T7A0D1</accession>
<keyword evidence="2 4" id="KW-0496">Mitochondrion</keyword>
<dbReference type="PANTHER" id="PTHR22977:SF1">
    <property type="entry name" value="COX ASSEMBLY MITOCHONDRIAL PROTEIN 2 HOMOLOG"/>
    <property type="match status" value="1"/>
</dbReference>
<dbReference type="EMBL" id="NESQ01000049">
    <property type="protein sequence ID" value="PUU81160.1"/>
    <property type="molecule type" value="Genomic_DNA"/>
</dbReference>
<organism evidence="5 6">
    <name type="scientific">Tuber borchii</name>
    <name type="common">White truffle</name>
    <dbReference type="NCBI Taxonomy" id="42251"/>
    <lineage>
        <taxon>Eukaryota</taxon>
        <taxon>Fungi</taxon>
        <taxon>Dikarya</taxon>
        <taxon>Ascomycota</taxon>
        <taxon>Pezizomycotina</taxon>
        <taxon>Pezizomycetes</taxon>
        <taxon>Pezizales</taxon>
        <taxon>Tuberaceae</taxon>
        <taxon>Tuber</taxon>
    </lineage>
</organism>
<comment type="similarity">
    <text evidence="1 4">Belongs to the CMC family.</text>
</comment>
<name>A0A2T7A0D1_TUBBO</name>
<dbReference type="AlphaFoldDB" id="A0A2T7A0D1"/>
<comment type="function">
    <text evidence="4">Required for mitochondrial cytochrome c oxidase (COX) assembly and respiration.</text>
</comment>
<dbReference type="InterPro" id="IPR013892">
    <property type="entry name" value="Cyt_c_biogenesis_Cmc1-like"/>
</dbReference>
<keyword evidence="4" id="KW-0143">Chaperone</keyword>
<gene>
    <name evidence="5" type="ORF">B9Z19DRAFT_1077761</name>
</gene>
<keyword evidence="3" id="KW-1015">Disulfide bond</keyword>
<evidence type="ECO:0000313" key="6">
    <source>
        <dbReference type="Proteomes" id="UP000244722"/>
    </source>
</evidence>
<evidence type="ECO:0000256" key="3">
    <source>
        <dbReference type="ARBA" id="ARBA00023157"/>
    </source>
</evidence>
<proteinExistence type="inferred from homology"/>
<evidence type="ECO:0000256" key="2">
    <source>
        <dbReference type="ARBA" id="ARBA00023128"/>
    </source>
</evidence>
<keyword evidence="6" id="KW-1185">Reference proteome</keyword>
<dbReference type="STRING" id="42251.A0A2T7A0D1"/>
<evidence type="ECO:0000256" key="4">
    <source>
        <dbReference type="RuleBase" id="RU364104"/>
    </source>
</evidence>
<keyword evidence="4" id="KW-0472">Membrane</keyword>
<sequence>MHPHLNRTDNDGSCAEVTRILEECHARGFMWKAIGMCNGAKHNLNMCLRAERLERTKKNREAAKDKRKEIVQKWAEIEANS</sequence>
<dbReference type="PANTHER" id="PTHR22977">
    <property type="entry name" value="COX ASSEMBLY MITOCHONDRIAL PROTEIN"/>
    <property type="match status" value="1"/>
</dbReference>
<evidence type="ECO:0000313" key="5">
    <source>
        <dbReference type="EMBL" id="PUU81160.1"/>
    </source>
</evidence>
<evidence type="ECO:0000256" key="1">
    <source>
        <dbReference type="ARBA" id="ARBA00007347"/>
    </source>
</evidence>
<comment type="subcellular location">
    <subcellularLocation>
        <location evidence="4">Mitochondrion inner membrane</location>
    </subcellularLocation>
</comment>
<dbReference type="Proteomes" id="UP000244722">
    <property type="component" value="Unassembled WGS sequence"/>
</dbReference>
<protein>
    <recommendedName>
        <fullName evidence="4">COX assembly mitochondrial protein</fullName>
    </recommendedName>
</protein>